<dbReference type="Gene3D" id="2.30.40.10">
    <property type="entry name" value="Urease, subunit C, domain 1"/>
    <property type="match status" value="1"/>
</dbReference>
<dbReference type="SUPFAM" id="SSF51338">
    <property type="entry name" value="Composite domain of metallo-dependent hydrolases"/>
    <property type="match status" value="1"/>
</dbReference>
<keyword evidence="3" id="KW-1185">Reference proteome</keyword>
<gene>
    <name evidence="2" type="ORF">D7D94_04505</name>
</gene>
<dbReference type="RefSeq" id="WP_156241501.1">
    <property type="nucleotide sequence ID" value="NZ_BAAAZL010000002.1"/>
</dbReference>
<evidence type="ECO:0000259" key="1">
    <source>
        <dbReference type="Pfam" id="PF07969"/>
    </source>
</evidence>
<dbReference type="KEGG" id="moj:D7D94_04505"/>
<dbReference type="InterPro" id="IPR032466">
    <property type="entry name" value="Metal_Hydrolase"/>
</dbReference>
<sequence length="514" mass="54330">MMSGAGETGAVVGHPDLVVVGRAIWTGDGAVPGALLLRDGRIAHRAVGEVAWRALAGPGAEVIDAGNGLVVPGLHDNHTFFTAALLEHGGLDGGGLEDRDVVARVLRRLDEAPSALVLVRGLSGPAERGDGLIRDLAARIPEAAVVLLGARRAWLALSDGARAAVGDADAASNESLARLYRVLARDADVVRAAFVSRATAFSAHGVTSVKDIAFDDHLGMLPVLQSLSARDELGLRMAFALQPVAAPADLGFAERISSRRDGLRFHGFKLMTDGAFDEGGASLLDADAAQPDAVDWPLVRAEARRILDAGYRLALNADGDGAVRRCLDIFEEYARERGELPKGSGLSDVSLIHDVDIPRIAALGLVVETYPHVVRQEGFTRQLLTELLGARGGRLGPFAEMVRHGVHLTAGTDHPLFDPDLPQSLLSASERLLPRPGDGRWHEENGMSREEVIRSWTSRAGAAMQTPVGAGTFEPGAPADVAVFDRNLLEATTDDLAEAAVSATVRDGRVVYRA</sequence>
<dbReference type="Proteomes" id="UP000422989">
    <property type="component" value="Chromosome"/>
</dbReference>
<accession>A0A6I6E6S6</accession>
<dbReference type="PANTHER" id="PTHR22642:SF2">
    <property type="entry name" value="PROTEIN LONG AFTER FAR-RED 3"/>
    <property type="match status" value="1"/>
</dbReference>
<dbReference type="PANTHER" id="PTHR22642">
    <property type="entry name" value="IMIDAZOLONEPROPIONASE"/>
    <property type="match status" value="1"/>
</dbReference>
<dbReference type="InterPro" id="IPR013108">
    <property type="entry name" value="Amidohydro_3"/>
</dbReference>
<protein>
    <recommendedName>
        <fullName evidence="1">Amidohydrolase 3 domain-containing protein</fullName>
    </recommendedName>
</protein>
<dbReference type="InterPro" id="IPR011059">
    <property type="entry name" value="Metal-dep_hydrolase_composite"/>
</dbReference>
<dbReference type="Gene3D" id="3.20.20.140">
    <property type="entry name" value="Metal-dependent hydrolases"/>
    <property type="match status" value="1"/>
</dbReference>
<evidence type="ECO:0000313" key="3">
    <source>
        <dbReference type="Proteomes" id="UP000422989"/>
    </source>
</evidence>
<name>A0A6I6E6S6_9MICO</name>
<feature type="domain" description="Amidohydrolase 3" evidence="1">
    <location>
        <begin position="61"/>
        <end position="512"/>
    </location>
</feature>
<dbReference type="AlphaFoldDB" id="A0A6I6E6S6"/>
<dbReference type="Gene3D" id="3.10.310.70">
    <property type="match status" value="1"/>
</dbReference>
<dbReference type="GO" id="GO:0016810">
    <property type="term" value="F:hydrolase activity, acting on carbon-nitrogen (but not peptide) bonds"/>
    <property type="evidence" value="ECO:0007669"/>
    <property type="project" value="InterPro"/>
</dbReference>
<dbReference type="OrthoDB" id="3238066at2"/>
<dbReference type="EMBL" id="CP032550">
    <property type="protein sequence ID" value="QGU27008.1"/>
    <property type="molecule type" value="Genomic_DNA"/>
</dbReference>
<reference evidence="2 3" key="1">
    <citation type="submission" date="2018-09" db="EMBL/GenBank/DDBJ databases">
        <title>Whole genome sequencing of Microbacterium oryzae strain MB-10T.</title>
        <authorList>
            <person name="Das S.K."/>
        </authorList>
    </citation>
    <scope>NUCLEOTIDE SEQUENCE [LARGE SCALE GENOMIC DNA]</scope>
    <source>
        <strain evidence="2 3">MB-10</strain>
    </source>
</reference>
<organism evidence="2 3">
    <name type="scientific">Microbacterium oryzae</name>
    <dbReference type="NCBI Taxonomy" id="743009"/>
    <lineage>
        <taxon>Bacteria</taxon>
        <taxon>Bacillati</taxon>
        <taxon>Actinomycetota</taxon>
        <taxon>Actinomycetes</taxon>
        <taxon>Micrococcales</taxon>
        <taxon>Microbacteriaceae</taxon>
        <taxon>Microbacterium</taxon>
    </lineage>
</organism>
<proteinExistence type="predicted"/>
<evidence type="ECO:0000313" key="2">
    <source>
        <dbReference type="EMBL" id="QGU27008.1"/>
    </source>
</evidence>
<dbReference type="Pfam" id="PF07969">
    <property type="entry name" value="Amidohydro_3"/>
    <property type="match status" value="1"/>
</dbReference>
<dbReference type="SUPFAM" id="SSF51556">
    <property type="entry name" value="Metallo-dependent hydrolases"/>
    <property type="match status" value="1"/>
</dbReference>